<dbReference type="Pfam" id="PF23169">
    <property type="entry name" value="HalD"/>
    <property type="match status" value="1"/>
</dbReference>
<proteinExistence type="predicted"/>
<evidence type="ECO:0000313" key="2">
    <source>
        <dbReference type="EMBL" id="MDX8473342.1"/>
    </source>
</evidence>
<evidence type="ECO:0000259" key="1">
    <source>
        <dbReference type="PROSITE" id="PS51471"/>
    </source>
</evidence>
<dbReference type="RefSeq" id="WP_320316895.1">
    <property type="nucleotide sequence ID" value="NZ_JAVIIX010000007.1"/>
</dbReference>
<evidence type="ECO:0000313" key="3">
    <source>
        <dbReference type="Proteomes" id="UP001271780"/>
    </source>
</evidence>
<accession>A0ABU4XEX7</accession>
<comment type="caution">
    <text evidence="2">The sequence shown here is derived from an EMBL/GenBank/DDBJ whole genome shotgun (WGS) entry which is preliminary data.</text>
</comment>
<dbReference type="Gene3D" id="2.60.120.620">
    <property type="entry name" value="q2cbj1_9rhob like domain"/>
    <property type="match status" value="1"/>
</dbReference>
<dbReference type="PROSITE" id="PS51471">
    <property type="entry name" value="FE2OG_OXY"/>
    <property type="match status" value="1"/>
</dbReference>
<name>A0ABU4XEX7_9HYPH</name>
<dbReference type="InterPro" id="IPR056470">
    <property type="entry name" value="BesD/HalB-like"/>
</dbReference>
<sequence length="183" mass="20670">MPPAAHPALRKVETISHTVCADQIPGSIVLSIYEYEPLVRFLAAAMGKPQLHVMQDPLARANVMGYRAGEALNWHFDRSEFTTTLLLQAPEFGGDFEYRTDLRSDDDPNYDGVARLLDGRDLEAKILRMKAGTLNVFRGKNTAHRVTTVEGERERMIAVFSYYERPGVMFTEEERIGFYGRAA</sequence>
<dbReference type="EMBL" id="JAVIIZ010000007">
    <property type="protein sequence ID" value="MDX8473342.1"/>
    <property type="molecule type" value="Genomic_DNA"/>
</dbReference>
<protein>
    <recommendedName>
        <fullName evidence="1">Fe2OG dioxygenase domain-containing protein</fullName>
    </recommendedName>
</protein>
<organism evidence="2 3">
    <name type="scientific">Mesorhizobium dulcispinae</name>
    <dbReference type="NCBI Taxonomy" id="3072316"/>
    <lineage>
        <taxon>Bacteria</taxon>
        <taxon>Pseudomonadati</taxon>
        <taxon>Pseudomonadota</taxon>
        <taxon>Alphaproteobacteria</taxon>
        <taxon>Hyphomicrobiales</taxon>
        <taxon>Phyllobacteriaceae</taxon>
        <taxon>Mesorhizobium</taxon>
    </lineage>
</organism>
<keyword evidence="3" id="KW-1185">Reference proteome</keyword>
<dbReference type="Proteomes" id="UP001271780">
    <property type="component" value="Unassembled WGS sequence"/>
</dbReference>
<dbReference type="InterPro" id="IPR005123">
    <property type="entry name" value="Oxoglu/Fe-dep_dioxygenase_dom"/>
</dbReference>
<feature type="domain" description="Fe2OG dioxygenase" evidence="1">
    <location>
        <begin position="57"/>
        <end position="164"/>
    </location>
</feature>
<gene>
    <name evidence="2" type="ORF">RFM27_14780</name>
</gene>
<reference evidence="2 3" key="1">
    <citation type="submission" date="2023-08" db="EMBL/GenBank/DDBJ databases">
        <title>Implementing the SeqCode for naming new Mesorhizobium species isolated from Vachellia karroo root nodules.</title>
        <authorList>
            <person name="Van Lill M."/>
        </authorList>
    </citation>
    <scope>NUCLEOTIDE SEQUENCE [LARGE SCALE GENOMIC DNA]</scope>
    <source>
        <strain evidence="2 3">VK23A</strain>
    </source>
</reference>